<proteinExistence type="predicted"/>
<dbReference type="InterPro" id="IPR019527">
    <property type="entry name" value="RZZ-complex_KNTC1/ROD_C"/>
</dbReference>
<feature type="domain" description="KNTC1 third ARM-repeats" evidence="2">
    <location>
        <begin position="184"/>
        <end position="385"/>
    </location>
</feature>
<dbReference type="GO" id="GO:1903394">
    <property type="term" value="P:protein localization to kinetochore involved in kinetochore assembly"/>
    <property type="evidence" value="ECO:0007669"/>
    <property type="project" value="TreeGrafter"/>
</dbReference>
<dbReference type="GO" id="GO:0007094">
    <property type="term" value="P:mitotic spindle assembly checkpoint signaling"/>
    <property type="evidence" value="ECO:0007669"/>
    <property type="project" value="TreeGrafter"/>
</dbReference>
<feature type="domain" description="RZZ complex subunit KNTC1/ROD C-terminal" evidence="1">
    <location>
        <begin position="444"/>
        <end position="918"/>
    </location>
</feature>
<dbReference type="GO" id="GO:1990423">
    <property type="term" value="C:RZZ complex"/>
    <property type="evidence" value="ECO:0007669"/>
    <property type="project" value="TreeGrafter"/>
</dbReference>
<dbReference type="AlphaFoldDB" id="K3WD73"/>
<accession>K3WD73</accession>
<dbReference type="InterPro" id="IPR055405">
    <property type="entry name" value="ARM_KNTC1_3rd"/>
</dbReference>
<dbReference type="GO" id="GO:0031267">
    <property type="term" value="F:small GTPase binding"/>
    <property type="evidence" value="ECO:0007669"/>
    <property type="project" value="TreeGrafter"/>
</dbReference>
<evidence type="ECO:0000259" key="2">
    <source>
        <dbReference type="Pfam" id="PF24515"/>
    </source>
</evidence>
<sequence>MSAETLKSISLAISLFTASHIDDIYSPVRSHNQLPTSSQIARMQAPSYSLELLQYSICVCDIDSFEETFVLLKNASLLNEMLHFTQPDTTSKPLEQDHLRWRIYNRWFRGDACALPSSEAMRLATRFAIAEHKGLVNPESRSDLIASKRFVSFLVENDANLLSLQVLLSMQMLPEDATSVVQAQVQKLISTVFQSQDIDNHFALGLMLTLEQVDAFNSFKRQISRENVAKDFNRFQQLALIGSDAARAWQQIAFLHQCAELEGNARWWHYLNLLGIECDHKAFQSERRDLAHIRRLVPALIVKSNYDFYTVLEFTRHYQIDDNYPSLSYVEALLLKKNASPDDLEYQDKIAGVLEDIHEQHLVALLLKSIPKISGTDYNRLIFVFRVLLENTSYPEKSEVERRIEVLYILKAHTANQARKAATVDEIQDVDNSLGAAVPDQVSFHELIAKPRKLLTQILNQENFGVLFDLAEPLRLQTDELQMLLLKNMVQRYLRPGASGHGNESASIDASPQFEVFHEVLSRLTETENKVTAGEWLAENFPFGEEKLKALEFALASASTDAVEASEQKEEESAEKQTFTGIEAQARLTTKILRLQLELILQKTMIEERSLREPAASVRKKDDILQLVTQPKELFFELYRRYSLLAYEHNSERFHQVANDIAALLRVESNTLRRELVNEWLVKDAVFRISNNESDECIFEPLEGETLQRNDEDFIKRLIYVSVRYVQESPSSIEELFEALIRFAKEVKPRAGVTFRAKLRALRVALRLSQVYQPTVISILRTKYQLKRPDGFIMELFNYARHCSHMIVFEERRVPYDITTLLKTDKDSLVRSLLRQYSVRTPWVLRCASRLLLDFGVESADLWEAVLSNMMQLKMIRSLASVLGPLSTRSFVRSLEDGNKIWEYVLLRPLLRLKHFHSTQFRELDGGLSDFIPSGLTPIDAPSKSQAKEHEKLCFGGFPVEQVRDVLENTVALLQKCPFLDQMDVTAFVIHLRDLRSLAEEDEKAEPILESLDFYSFAVRCAMVIPKPLTRFEALQRIIQAGAYMAVLRELLDTSCFLNREADETGDDDEKEFAEQFRLVQTIFEEAIKRGGYRDILQTPFEQGFVEFVAATGNIDRLLAA</sequence>
<dbReference type="PANTHER" id="PTHR15688:SF1">
    <property type="entry name" value="KINETOCHORE-ASSOCIATED PROTEIN 1"/>
    <property type="match status" value="1"/>
</dbReference>
<reference evidence="4" key="2">
    <citation type="submission" date="2010-04" db="EMBL/GenBank/DDBJ databases">
        <authorList>
            <person name="Buell R."/>
            <person name="Hamilton J."/>
            <person name="Hostetler J."/>
        </authorList>
    </citation>
    <scope>NUCLEOTIDE SEQUENCE [LARGE SCALE GENOMIC DNA]</scope>
    <source>
        <strain evidence="4">DAOM:BR144</strain>
    </source>
</reference>
<reference evidence="3" key="3">
    <citation type="submission" date="2015-02" db="UniProtKB">
        <authorList>
            <consortium name="EnsemblProtists"/>
        </authorList>
    </citation>
    <scope>IDENTIFICATION</scope>
    <source>
        <strain evidence="3">DAOM BR144</strain>
    </source>
</reference>
<dbReference type="EMBL" id="GL376628">
    <property type="status" value="NOT_ANNOTATED_CDS"/>
    <property type="molecule type" value="Genomic_DNA"/>
</dbReference>
<dbReference type="eggNOG" id="KOG4256">
    <property type="taxonomic scope" value="Eukaryota"/>
</dbReference>
<dbReference type="EnsemblProtists" id="PYU1_T002914">
    <property type="protein sequence ID" value="PYU1_T002914"/>
    <property type="gene ID" value="PYU1_G002911"/>
</dbReference>
<dbReference type="InParanoid" id="K3WD73"/>
<dbReference type="HOGENOM" id="CLU_001082_0_0_1"/>
<dbReference type="PANTHER" id="PTHR15688">
    <property type="entry name" value="KINETOCHORE-ASSOCIATED PROTEIN 1"/>
    <property type="match status" value="1"/>
</dbReference>
<evidence type="ECO:0000259" key="1">
    <source>
        <dbReference type="Pfam" id="PF10493"/>
    </source>
</evidence>
<dbReference type="VEuPathDB" id="FungiDB:PYU1_G002911"/>
<name>K3WD73_GLOUD</name>
<reference evidence="4" key="1">
    <citation type="journal article" date="2010" name="Genome Biol.">
        <title>Genome sequence of the necrotrophic plant pathogen Pythium ultimum reveals original pathogenicity mechanisms and effector repertoire.</title>
        <authorList>
            <person name="Levesque C.A."/>
            <person name="Brouwer H."/>
            <person name="Cano L."/>
            <person name="Hamilton J.P."/>
            <person name="Holt C."/>
            <person name="Huitema E."/>
            <person name="Raffaele S."/>
            <person name="Robideau G.P."/>
            <person name="Thines M."/>
            <person name="Win J."/>
            <person name="Zerillo M.M."/>
            <person name="Beakes G.W."/>
            <person name="Boore J.L."/>
            <person name="Busam D."/>
            <person name="Dumas B."/>
            <person name="Ferriera S."/>
            <person name="Fuerstenberg S.I."/>
            <person name="Gachon C.M."/>
            <person name="Gaulin E."/>
            <person name="Govers F."/>
            <person name="Grenville-Briggs L."/>
            <person name="Horner N."/>
            <person name="Hostetler J."/>
            <person name="Jiang R.H."/>
            <person name="Johnson J."/>
            <person name="Krajaejun T."/>
            <person name="Lin H."/>
            <person name="Meijer H.J."/>
            <person name="Moore B."/>
            <person name="Morris P."/>
            <person name="Phuntmart V."/>
            <person name="Puiu D."/>
            <person name="Shetty J."/>
            <person name="Stajich J.E."/>
            <person name="Tripathy S."/>
            <person name="Wawra S."/>
            <person name="van West P."/>
            <person name="Whitty B.R."/>
            <person name="Coutinho P.M."/>
            <person name="Henrissat B."/>
            <person name="Martin F."/>
            <person name="Thomas P.D."/>
            <person name="Tyler B.M."/>
            <person name="De Vries R.P."/>
            <person name="Kamoun S."/>
            <person name="Yandell M."/>
            <person name="Tisserat N."/>
            <person name="Buell C.R."/>
        </authorList>
    </citation>
    <scope>NUCLEOTIDE SEQUENCE</scope>
    <source>
        <strain evidence="4">DAOM:BR144</strain>
    </source>
</reference>
<dbReference type="InterPro" id="IPR052802">
    <property type="entry name" value="KNTC1"/>
</dbReference>
<organism evidence="3 4">
    <name type="scientific">Globisporangium ultimum (strain ATCC 200006 / CBS 805.95 / DAOM BR144)</name>
    <name type="common">Pythium ultimum</name>
    <dbReference type="NCBI Taxonomy" id="431595"/>
    <lineage>
        <taxon>Eukaryota</taxon>
        <taxon>Sar</taxon>
        <taxon>Stramenopiles</taxon>
        <taxon>Oomycota</taxon>
        <taxon>Peronosporomycetes</taxon>
        <taxon>Pythiales</taxon>
        <taxon>Pythiaceae</taxon>
        <taxon>Globisporangium</taxon>
    </lineage>
</organism>
<dbReference type="OMA" id="VLEFTRH"/>
<dbReference type="Proteomes" id="UP000019132">
    <property type="component" value="Unassembled WGS sequence"/>
</dbReference>
<dbReference type="STRING" id="431595.K3WD73"/>
<protein>
    <submittedName>
        <fullName evidence="3">Uncharacterized protein</fullName>
    </submittedName>
</protein>
<dbReference type="Pfam" id="PF24515">
    <property type="entry name" value="ARM_KNTC1_3rd"/>
    <property type="match status" value="1"/>
</dbReference>
<dbReference type="GO" id="GO:0005737">
    <property type="term" value="C:cytoplasm"/>
    <property type="evidence" value="ECO:0007669"/>
    <property type="project" value="TreeGrafter"/>
</dbReference>
<evidence type="ECO:0000313" key="3">
    <source>
        <dbReference type="EnsemblProtists" id="PYU1_T002914"/>
    </source>
</evidence>
<dbReference type="GO" id="GO:0005828">
    <property type="term" value="C:kinetochore microtubule"/>
    <property type="evidence" value="ECO:0007669"/>
    <property type="project" value="TreeGrafter"/>
</dbReference>
<evidence type="ECO:0000313" key="4">
    <source>
        <dbReference type="Proteomes" id="UP000019132"/>
    </source>
</evidence>
<dbReference type="Pfam" id="PF10493">
    <property type="entry name" value="Rod_C"/>
    <property type="match status" value="1"/>
</dbReference>
<keyword evidence="4" id="KW-1185">Reference proteome</keyword>
<dbReference type="GO" id="GO:0000070">
    <property type="term" value="P:mitotic sister chromatid segregation"/>
    <property type="evidence" value="ECO:0007669"/>
    <property type="project" value="TreeGrafter"/>
</dbReference>